<dbReference type="Proteomes" id="UP000288507">
    <property type="component" value="Unassembled WGS sequence"/>
</dbReference>
<sequence length="560" mass="65665">MCGIVGMQSRSEINKDVVEKLLIQTSIRGMHATGVSKVVDEKLSTLVLPLPADKFIQSDEWKSFSSDLGNMLIAHCRYSTSDINYNMPLVLNDSSLVHNGVITQEEREDWPVGNYETRNDSELLLHDLVLKTENLKRYPEASYAYLWLHKVEGRYQLYAHRNGLRPLYRYEDDNITVYASTSDILSRSGFAPAEKLECEGEDSQVKIGNSYKSSIGTLRDKQTLPDLVEDRVEYFLRYYEASMRVYDTDPAMFMLCYLCDRMEMNIEQRYLLSLFYSFTYHVPTAWVMWNEFPDLKNLDMDRFSRWYKANKVRLVYESDMRWKKLYTEEIVGHYKNLIGSGTQEEFFNSMTGSTPTESFYNLWDELPKKLIDYGRYTIWTYLQCLKEVCGLNTEPDTLFLSESKATSQRSALAFMLGMDEKAKVKKYKYTQDETERMNFLSYAIFDLMRERCPDLNLDYYNYETCLCAWKKTFTSRSGKGRYIGYYHDRVAKNIDDMKSKGWSGINWNLLEECRNEMIDRELIVRRKPDNSLMLNYLETGNPYMLENIPTGVTLNNAVKL</sequence>
<dbReference type="Pfam" id="PF18724">
    <property type="entry name" value="ADDT"/>
    <property type="match status" value="1"/>
</dbReference>
<accession>A0A431EAB2</accession>
<organism evidence="2 3">
    <name type="scientific">Campylobacter jejuni</name>
    <dbReference type="NCBI Taxonomy" id="197"/>
    <lineage>
        <taxon>Bacteria</taxon>
        <taxon>Pseudomonadati</taxon>
        <taxon>Campylobacterota</taxon>
        <taxon>Epsilonproteobacteria</taxon>
        <taxon>Campylobacterales</taxon>
        <taxon>Campylobacteraceae</taxon>
        <taxon>Campylobacter</taxon>
    </lineage>
</organism>
<proteinExistence type="predicted"/>
<evidence type="ECO:0000313" key="3">
    <source>
        <dbReference type="Proteomes" id="UP000288507"/>
    </source>
</evidence>
<dbReference type="SUPFAM" id="SSF56235">
    <property type="entry name" value="N-terminal nucleophile aminohydrolases (Ntn hydrolases)"/>
    <property type="match status" value="1"/>
</dbReference>
<name>A0A431EAB2_CAMJU</name>
<dbReference type="CDD" id="cd00352">
    <property type="entry name" value="Gn_AT_II"/>
    <property type="match status" value="1"/>
</dbReference>
<dbReference type="InterPro" id="IPR017932">
    <property type="entry name" value="GATase_2_dom"/>
</dbReference>
<dbReference type="InterPro" id="IPR029055">
    <property type="entry name" value="Ntn_hydrolases_N"/>
</dbReference>
<dbReference type="EMBL" id="PRBV01000014">
    <property type="protein sequence ID" value="RTJ78343.1"/>
    <property type="molecule type" value="Genomic_DNA"/>
</dbReference>
<gene>
    <name evidence="2" type="ORF">C3H57_08535</name>
</gene>
<dbReference type="Gene3D" id="3.60.20.10">
    <property type="entry name" value="Glutamine Phosphoribosylpyrophosphate, subunit 1, domain 1"/>
    <property type="match status" value="1"/>
</dbReference>
<comment type="caution">
    <text evidence="2">The sequence shown here is derived from an EMBL/GenBank/DDBJ whole genome shotgun (WGS) entry which is preliminary data.</text>
</comment>
<dbReference type="RefSeq" id="WP_126232460.1">
    <property type="nucleotide sequence ID" value="NZ_PRBV01000014.1"/>
</dbReference>
<dbReference type="Pfam" id="PF13522">
    <property type="entry name" value="GATase_6"/>
    <property type="match status" value="1"/>
</dbReference>
<evidence type="ECO:0000259" key="1">
    <source>
        <dbReference type="PROSITE" id="PS51278"/>
    </source>
</evidence>
<feature type="domain" description="Glutamine amidotransferase type-2" evidence="1">
    <location>
        <begin position="2"/>
        <end position="210"/>
    </location>
</feature>
<evidence type="ECO:0000313" key="2">
    <source>
        <dbReference type="EMBL" id="RTJ78343.1"/>
    </source>
</evidence>
<dbReference type="InterPro" id="IPR040741">
    <property type="entry name" value="ADDT"/>
</dbReference>
<dbReference type="PROSITE" id="PS51278">
    <property type="entry name" value="GATASE_TYPE_2"/>
    <property type="match status" value="1"/>
</dbReference>
<protein>
    <recommendedName>
        <fullName evidence="1">Glutamine amidotransferase type-2 domain-containing protein</fullName>
    </recommendedName>
</protein>
<dbReference type="AlphaFoldDB" id="A0A431EAB2"/>
<reference evidence="2 3" key="1">
    <citation type="journal article" date="2019" name="Appl. Environ. Microbiol.">
        <title>Population genetics and characterization of Campylobacter jejuni isolates in western jackdaws and game birds in Finland.</title>
        <authorList>
            <person name="Kovanen S."/>
            <person name="Rossi M."/>
            <person name="Pohja-Mykra M."/>
            <person name="Nieminen T."/>
            <person name="Raunio-Saarnisto M."/>
            <person name="Sauvala M."/>
            <person name="Fredriksson-Ahomaa M."/>
            <person name="Hanninen M.L."/>
            <person name="Kivisto R."/>
        </authorList>
    </citation>
    <scope>NUCLEOTIDE SEQUENCE [LARGE SCALE GENOMIC DNA]</scope>
    <source>
        <strain evidence="2 3">CB313</strain>
    </source>
</reference>